<dbReference type="PANTHER" id="PTHR39444:SF3">
    <property type="entry name" value="SITE-SPECIFIC DNA-METHYLTRANSFERASE (ADENINE-SPECIFIC)"/>
    <property type="match status" value="1"/>
</dbReference>
<keyword evidence="1" id="KW-0479">Metal-binding</keyword>
<dbReference type="PROSITE" id="PS50103">
    <property type="entry name" value="ZF_C3H1"/>
    <property type="match status" value="1"/>
</dbReference>
<feature type="domain" description="C3H1-type" evidence="3">
    <location>
        <begin position="390"/>
        <end position="413"/>
    </location>
</feature>
<feature type="region of interest" description="Disordered" evidence="2">
    <location>
        <begin position="1"/>
        <end position="24"/>
    </location>
</feature>
<evidence type="ECO:0000256" key="2">
    <source>
        <dbReference type="SAM" id="MobiDB-lite"/>
    </source>
</evidence>
<feature type="compositionally biased region" description="Basic residues" evidence="2">
    <location>
        <begin position="355"/>
        <end position="365"/>
    </location>
</feature>
<feature type="zinc finger region" description="C3H1-type" evidence="1">
    <location>
        <begin position="390"/>
        <end position="413"/>
    </location>
</feature>
<dbReference type="PANTHER" id="PTHR39444">
    <property type="entry name" value="SITE-SPECIFIC DNA-METHYLTRANSFERASE (ADENINE-SPECIFIC)"/>
    <property type="match status" value="1"/>
</dbReference>
<comment type="caution">
    <text evidence="4">The sequence shown here is derived from an EMBL/GenBank/DDBJ whole genome shotgun (WGS) entry which is preliminary data.</text>
</comment>
<organism evidence="4 5">
    <name type="scientific">Prorocentrum cordatum</name>
    <dbReference type="NCBI Taxonomy" id="2364126"/>
    <lineage>
        <taxon>Eukaryota</taxon>
        <taxon>Sar</taxon>
        <taxon>Alveolata</taxon>
        <taxon>Dinophyceae</taxon>
        <taxon>Prorocentrales</taxon>
        <taxon>Prorocentraceae</taxon>
        <taxon>Prorocentrum</taxon>
    </lineage>
</organism>
<keyword evidence="1" id="KW-0863">Zinc-finger</keyword>
<dbReference type="EMBL" id="CAUYUJ010005559">
    <property type="protein sequence ID" value="CAK0814182.1"/>
    <property type="molecule type" value="Genomic_DNA"/>
</dbReference>
<reference evidence="4" key="1">
    <citation type="submission" date="2023-10" db="EMBL/GenBank/DDBJ databases">
        <authorList>
            <person name="Chen Y."/>
            <person name="Shah S."/>
            <person name="Dougan E. K."/>
            <person name="Thang M."/>
            <person name="Chan C."/>
        </authorList>
    </citation>
    <scope>NUCLEOTIDE SEQUENCE [LARGE SCALE GENOMIC DNA]</scope>
</reference>
<dbReference type="InterPro" id="IPR029063">
    <property type="entry name" value="SAM-dependent_MTases_sf"/>
</dbReference>
<feature type="region of interest" description="Disordered" evidence="2">
    <location>
        <begin position="296"/>
        <end position="366"/>
    </location>
</feature>
<accession>A0ABN9R8V1</accession>
<name>A0ABN9R8V1_9DINO</name>
<evidence type="ECO:0000256" key="1">
    <source>
        <dbReference type="PROSITE-ProRule" id="PRU00723"/>
    </source>
</evidence>
<dbReference type="InterPro" id="IPR002052">
    <property type="entry name" value="DNA_methylase_N6_adenine_CS"/>
</dbReference>
<keyword evidence="1" id="KW-0862">Zinc</keyword>
<gene>
    <name evidence="4" type="ORF">PCOR1329_LOCUS17852</name>
</gene>
<evidence type="ECO:0000259" key="3">
    <source>
        <dbReference type="PROSITE" id="PS50103"/>
    </source>
</evidence>
<dbReference type="Gene3D" id="3.40.50.150">
    <property type="entry name" value="Vaccinia Virus protein VP39"/>
    <property type="match status" value="1"/>
</dbReference>
<evidence type="ECO:0000313" key="5">
    <source>
        <dbReference type="Proteomes" id="UP001189429"/>
    </source>
</evidence>
<evidence type="ECO:0000313" key="4">
    <source>
        <dbReference type="EMBL" id="CAK0814182.1"/>
    </source>
</evidence>
<keyword evidence="5" id="KW-1185">Reference proteome</keyword>
<sequence length="765" mass="82776">MASAPAPACGDDPRGPSEWPYETDAGDHFETSVEAYRDIAPLLRVAARSRARARGRPLAGAEERLRVYDPYFCSGRAVELLRGLGYPQVINRRRDFYRDIAEGAVPKYDVLVTNPPYSEEPHAIPYIPHAQGKPLEAQIRSAHDHKERLFDFVLGRQRRARDRGVPEPFMLLLPSWTMSKAVCRRFLRDLAKLPEAGEPRVFFACPRGDGGRPARYSFDHVHGAGRPVCPFFAVWVCGGFGPSTRRALRAARRGAAEGLWDDGVWHPCRPEPCGAPTVTDVGRRLLERLAARAPAGRAPRLRLPRGAGGRRPAALRRGRAPAPGEENPGQRARRERHFRELDRKRAAARADGQARKRRAGARHYVRHEGDLPAAAAAAAAPAESGSVASPCRHFFSAKGCSAGARCRFSHEEELLGDAAGPRVLLVHPRCSGLDAGALRLLLRGSFSSVLYLSSGVDCLLRDLQRLGPLAVAEEVLVLDPLPLTDHVEVLARLSLAPAATAPAEPLEVLPTPGRAAGASLARAETQGGRPPRPEDWLCGNCGNLVFRRHAERCPRCGSEKQARSEELLRTKSALAAVVKGGQRDCQQLRDEWLTRCAVAAGEGRLPSRDPMRHSLEDPLTCEASCAGRRAPKAAASWTRAAACGPTPRSSPRTAWWRGWPARQASAEARARNWRRWPRTPPARGAWWWSARSRSGPQGSRGACWTGCGAGQGAGSGPPRTLAAAPALASGWSSGTPPAAWAASARASFSPASPSCTRTLSAAWSA</sequence>
<protein>
    <recommendedName>
        <fullName evidence="3">C3H1-type domain-containing protein</fullName>
    </recommendedName>
</protein>
<dbReference type="PROSITE" id="PS00092">
    <property type="entry name" value="N6_MTASE"/>
    <property type="match status" value="1"/>
</dbReference>
<proteinExistence type="predicted"/>
<dbReference type="Proteomes" id="UP001189429">
    <property type="component" value="Unassembled WGS sequence"/>
</dbReference>
<dbReference type="InterPro" id="IPR000571">
    <property type="entry name" value="Znf_CCCH"/>
</dbReference>